<dbReference type="Proteomes" id="UP001165064">
    <property type="component" value="Unassembled WGS sequence"/>
</dbReference>
<reference evidence="1" key="1">
    <citation type="submission" date="2023-04" db="EMBL/GenBank/DDBJ databases">
        <title>Ambrosiozyma monospora NBRC 10751.</title>
        <authorList>
            <person name="Ichikawa N."/>
            <person name="Sato H."/>
            <person name="Tonouchi N."/>
        </authorList>
    </citation>
    <scope>NUCLEOTIDE SEQUENCE</scope>
    <source>
        <strain evidence="1">NBRC 10751</strain>
    </source>
</reference>
<comment type="caution">
    <text evidence="1">The sequence shown here is derived from an EMBL/GenBank/DDBJ whole genome shotgun (WGS) entry which is preliminary data.</text>
</comment>
<sequence length="269" mass="30726">MFCCLRGTAIKTSSRWYITAAASCFKTREKRLLHSLITKSSTISLISSLDPSYSHLQSLSIRNYSTEQTSKKTSNPKKLRKPKAGPPQPILLFEADQKFINPSGILVRQNWLDASFETTITYEVVSNTIRQSWDVLGQGVDSEVKLKEWVKDFAEFKHEFLKQGEDGDNEKEKGKDFRVEEVTERNILRCVDGWKAKHRIVSFVDEEDDSSHRPKNKETANKKKTSVFNFSGGVSDDDLNKVQTPHIPDETTQEPKKKRGPKTKVKTRT</sequence>
<evidence type="ECO:0000313" key="2">
    <source>
        <dbReference type="Proteomes" id="UP001165064"/>
    </source>
</evidence>
<accession>A0ACB5TZ86</accession>
<protein>
    <submittedName>
        <fullName evidence="1">Unnamed protein product</fullName>
    </submittedName>
</protein>
<proteinExistence type="predicted"/>
<gene>
    <name evidence="1" type="ORF">Amon02_001010800</name>
</gene>
<keyword evidence="2" id="KW-1185">Reference proteome</keyword>
<name>A0ACB5TZ86_AMBMO</name>
<organism evidence="1 2">
    <name type="scientific">Ambrosiozyma monospora</name>
    <name type="common">Yeast</name>
    <name type="synonym">Endomycopsis monosporus</name>
    <dbReference type="NCBI Taxonomy" id="43982"/>
    <lineage>
        <taxon>Eukaryota</taxon>
        <taxon>Fungi</taxon>
        <taxon>Dikarya</taxon>
        <taxon>Ascomycota</taxon>
        <taxon>Saccharomycotina</taxon>
        <taxon>Pichiomycetes</taxon>
        <taxon>Pichiales</taxon>
        <taxon>Pichiaceae</taxon>
        <taxon>Ambrosiozyma</taxon>
    </lineage>
</organism>
<dbReference type="EMBL" id="BSXS01009911">
    <property type="protein sequence ID" value="GME96876.1"/>
    <property type="molecule type" value="Genomic_DNA"/>
</dbReference>
<evidence type="ECO:0000313" key="1">
    <source>
        <dbReference type="EMBL" id="GME96876.1"/>
    </source>
</evidence>